<evidence type="ECO:0000256" key="1">
    <source>
        <dbReference type="ARBA" id="ARBA00004613"/>
    </source>
</evidence>
<proteinExistence type="predicted"/>
<dbReference type="Proteomes" id="UP001152320">
    <property type="component" value="Chromosome 2"/>
</dbReference>
<evidence type="ECO:0000313" key="5">
    <source>
        <dbReference type="Proteomes" id="UP001152320"/>
    </source>
</evidence>
<dbReference type="InterPro" id="IPR008993">
    <property type="entry name" value="TIMP-like_OB-fold"/>
</dbReference>
<dbReference type="GO" id="GO:0008191">
    <property type="term" value="F:metalloendopeptidase inhibitor activity"/>
    <property type="evidence" value="ECO:0007669"/>
    <property type="project" value="InterPro"/>
</dbReference>
<sequence>MSCRNIKITAMEVRLLGVVALMVVSIPMVISYGCMCSISHPQQKFCNAEFVISGRMENMEWILIPQLVPTEEPSQETSTSTEAQNLTGTHSSPPGDQNPTQGNITWGNHGDNDQNIMENNQVQFTNVETDGSNGFHINPSGHRLQDDPMAQTGANQGEIPPDEPRTQQERGSMGVKPSDREMMMQEPRNYNVLYEIEVEHIYKDSQRIELEVGQMVRLLAPPPQRYFPMCSYSALRRRRLYLFAVQNSDMMTECDWVEEFRSLSSSQKKGIKSAYPRSCDSCQINLSPKGMEQASPPLQNNRTCMAEMNQMMITFPDYMRSDCYAMYSHCAVRKRICKWYSSRDFKACKKSSHSKGNKRT</sequence>
<dbReference type="GO" id="GO:0031012">
    <property type="term" value="C:extracellular matrix"/>
    <property type="evidence" value="ECO:0007669"/>
    <property type="project" value="TreeGrafter"/>
</dbReference>
<dbReference type="InterPro" id="IPR027465">
    <property type="entry name" value="TIMP_C"/>
</dbReference>
<comment type="subcellular location">
    <subcellularLocation>
        <location evidence="1">Secreted</location>
    </subcellularLocation>
</comment>
<feature type="region of interest" description="Disordered" evidence="3">
    <location>
        <begin position="70"/>
        <end position="115"/>
    </location>
</feature>
<evidence type="ECO:0000256" key="2">
    <source>
        <dbReference type="ARBA" id="ARBA00022525"/>
    </source>
</evidence>
<reference evidence="4" key="1">
    <citation type="submission" date="2021-10" db="EMBL/GenBank/DDBJ databases">
        <title>Tropical sea cucumber genome reveals ecological adaptation and Cuvierian tubules defense mechanism.</title>
        <authorList>
            <person name="Chen T."/>
        </authorList>
    </citation>
    <scope>NUCLEOTIDE SEQUENCE</scope>
    <source>
        <strain evidence="4">Nanhai2018</strain>
        <tissue evidence="4">Muscle</tissue>
    </source>
</reference>
<dbReference type="PROSITE" id="PS51257">
    <property type="entry name" value="PROKAR_LIPOPROTEIN"/>
    <property type="match status" value="1"/>
</dbReference>
<keyword evidence="2" id="KW-0964">Secreted</keyword>
<evidence type="ECO:0000256" key="3">
    <source>
        <dbReference type="SAM" id="MobiDB-lite"/>
    </source>
</evidence>
<gene>
    <name evidence="4" type="ORF">HOLleu_06092</name>
</gene>
<dbReference type="PANTHER" id="PTHR11844:SF33">
    <property type="entry name" value="TISSUE INHIBITOR OF METALLOPROTEINASE"/>
    <property type="match status" value="1"/>
</dbReference>
<protein>
    <recommendedName>
        <fullName evidence="6">NTR domain-containing protein</fullName>
    </recommendedName>
</protein>
<accession>A0A9Q1CMC2</accession>
<dbReference type="GO" id="GO:0005615">
    <property type="term" value="C:extracellular space"/>
    <property type="evidence" value="ECO:0007669"/>
    <property type="project" value="TreeGrafter"/>
</dbReference>
<dbReference type="Gene3D" id="3.90.370.10">
    <property type="entry name" value="Tissue inhibitor of metalloproteinase-1. Chain B, domain 1"/>
    <property type="match status" value="1"/>
</dbReference>
<dbReference type="Pfam" id="PF00965">
    <property type="entry name" value="TIMP"/>
    <property type="match status" value="2"/>
</dbReference>
<keyword evidence="5" id="KW-1185">Reference proteome</keyword>
<dbReference type="OrthoDB" id="6041373at2759"/>
<dbReference type="GO" id="GO:0051045">
    <property type="term" value="P:negative regulation of membrane protein ectodomain proteolysis"/>
    <property type="evidence" value="ECO:0007669"/>
    <property type="project" value="TreeGrafter"/>
</dbReference>
<evidence type="ECO:0000313" key="4">
    <source>
        <dbReference type="EMBL" id="KAJ8047169.1"/>
    </source>
</evidence>
<dbReference type="InterPro" id="IPR001820">
    <property type="entry name" value="TIMP"/>
</dbReference>
<feature type="compositionally biased region" description="Polar residues" evidence="3">
    <location>
        <begin position="83"/>
        <end position="106"/>
    </location>
</feature>
<dbReference type="PANTHER" id="PTHR11844">
    <property type="entry name" value="METALLOPROTEASE INHIBITOR"/>
    <property type="match status" value="1"/>
</dbReference>
<dbReference type="Gene3D" id="2.40.50.120">
    <property type="match status" value="2"/>
</dbReference>
<dbReference type="AlphaFoldDB" id="A0A9Q1CMC2"/>
<dbReference type="GO" id="GO:0002020">
    <property type="term" value="F:protease binding"/>
    <property type="evidence" value="ECO:0007669"/>
    <property type="project" value="TreeGrafter"/>
</dbReference>
<comment type="caution">
    <text evidence="4">The sequence shown here is derived from an EMBL/GenBank/DDBJ whole genome shotgun (WGS) entry which is preliminary data.</text>
</comment>
<evidence type="ECO:0008006" key="6">
    <source>
        <dbReference type="Google" id="ProtNLM"/>
    </source>
</evidence>
<organism evidence="4 5">
    <name type="scientific">Holothuria leucospilota</name>
    <name type="common">Black long sea cucumber</name>
    <name type="synonym">Mertensiothuria leucospilota</name>
    <dbReference type="NCBI Taxonomy" id="206669"/>
    <lineage>
        <taxon>Eukaryota</taxon>
        <taxon>Metazoa</taxon>
        <taxon>Echinodermata</taxon>
        <taxon>Eleutherozoa</taxon>
        <taxon>Echinozoa</taxon>
        <taxon>Holothuroidea</taxon>
        <taxon>Aspidochirotacea</taxon>
        <taxon>Aspidochirotida</taxon>
        <taxon>Holothuriidae</taxon>
        <taxon>Holothuria</taxon>
    </lineage>
</organism>
<dbReference type="SUPFAM" id="SSF50242">
    <property type="entry name" value="TIMP-like"/>
    <property type="match status" value="1"/>
</dbReference>
<feature type="compositionally biased region" description="Low complexity" evidence="3">
    <location>
        <begin position="70"/>
        <end position="82"/>
    </location>
</feature>
<feature type="region of interest" description="Disordered" evidence="3">
    <location>
        <begin position="127"/>
        <end position="176"/>
    </location>
</feature>
<dbReference type="EMBL" id="JAIZAY010000002">
    <property type="protein sequence ID" value="KAJ8047169.1"/>
    <property type="molecule type" value="Genomic_DNA"/>
</dbReference>
<name>A0A9Q1CMC2_HOLLE</name>